<comment type="caution">
    <text evidence="1">The sequence shown here is derived from an EMBL/GenBank/DDBJ whole genome shotgun (WGS) entry which is preliminary data.</text>
</comment>
<evidence type="ECO:0000313" key="1">
    <source>
        <dbReference type="EMBL" id="GFN75242.1"/>
    </source>
</evidence>
<protein>
    <submittedName>
        <fullName evidence="1">Uncharacterized protein</fullName>
    </submittedName>
</protein>
<accession>A0AAV3XXZ9</accession>
<name>A0AAV3XXZ9_9GAST</name>
<dbReference type="AlphaFoldDB" id="A0AAV3XXZ9"/>
<organism evidence="1 2">
    <name type="scientific">Plakobranchus ocellatus</name>
    <dbReference type="NCBI Taxonomy" id="259542"/>
    <lineage>
        <taxon>Eukaryota</taxon>
        <taxon>Metazoa</taxon>
        <taxon>Spiralia</taxon>
        <taxon>Lophotrochozoa</taxon>
        <taxon>Mollusca</taxon>
        <taxon>Gastropoda</taxon>
        <taxon>Heterobranchia</taxon>
        <taxon>Euthyneura</taxon>
        <taxon>Panpulmonata</taxon>
        <taxon>Sacoglossa</taxon>
        <taxon>Placobranchoidea</taxon>
        <taxon>Plakobranchidae</taxon>
        <taxon>Plakobranchus</taxon>
    </lineage>
</organism>
<proteinExistence type="predicted"/>
<dbReference type="EMBL" id="BLXT01000255">
    <property type="protein sequence ID" value="GFN75242.1"/>
    <property type="molecule type" value="Genomic_DNA"/>
</dbReference>
<evidence type="ECO:0000313" key="2">
    <source>
        <dbReference type="Proteomes" id="UP000735302"/>
    </source>
</evidence>
<keyword evidence="2" id="KW-1185">Reference proteome</keyword>
<reference evidence="1 2" key="1">
    <citation type="journal article" date="2021" name="Elife">
        <title>Chloroplast acquisition without the gene transfer in kleptoplastic sea slugs, Plakobranchus ocellatus.</title>
        <authorList>
            <person name="Maeda T."/>
            <person name="Takahashi S."/>
            <person name="Yoshida T."/>
            <person name="Shimamura S."/>
            <person name="Takaki Y."/>
            <person name="Nagai Y."/>
            <person name="Toyoda A."/>
            <person name="Suzuki Y."/>
            <person name="Arimoto A."/>
            <person name="Ishii H."/>
            <person name="Satoh N."/>
            <person name="Nishiyama T."/>
            <person name="Hasebe M."/>
            <person name="Maruyama T."/>
            <person name="Minagawa J."/>
            <person name="Obokata J."/>
            <person name="Shigenobu S."/>
        </authorList>
    </citation>
    <scope>NUCLEOTIDE SEQUENCE [LARGE SCALE GENOMIC DNA]</scope>
</reference>
<dbReference type="Proteomes" id="UP000735302">
    <property type="component" value="Unassembled WGS sequence"/>
</dbReference>
<gene>
    <name evidence="1" type="ORF">PoB_000174800</name>
</gene>
<sequence length="221" mass="24888">MIADEAIWTGFPIIPNFTGSPALHIPESVGTPADFLSLLLDMDTLKHIKSESKTYAANELSKISPKPNSLFKNWKTIKLEEGEIPHKVFVKRLKSRTAQHNYQCCTEEPGGRNIAAAAPIRDDMRMYDRHFPDWLPGTPSKTRPAWNCKVCADINKKARSCGGVQEMKADYVLVQVVQNGTLFYAMLQRVSYPKELLLPSEGIQTVGYLFLMKLIIIFDSN</sequence>